<protein>
    <submittedName>
        <fullName evidence="1">Uncharacterized protein</fullName>
    </submittedName>
</protein>
<accession>A0A8C4M962</accession>
<dbReference type="OMA" id="LENMFPH"/>
<reference evidence="1" key="1">
    <citation type="submission" date="2023-03" db="UniProtKB">
        <authorList>
            <consortium name="Ensembl"/>
        </authorList>
    </citation>
    <scope>IDENTIFICATION</scope>
</reference>
<evidence type="ECO:0000313" key="1">
    <source>
        <dbReference type="Ensembl" id="ENSEASP00005023477.1"/>
    </source>
</evidence>
<organism evidence="1">
    <name type="scientific">Equus asinus asinus</name>
    <dbReference type="NCBI Taxonomy" id="83772"/>
    <lineage>
        <taxon>Eukaryota</taxon>
        <taxon>Metazoa</taxon>
        <taxon>Chordata</taxon>
        <taxon>Craniata</taxon>
        <taxon>Vertebrata</taxon>
        <taxon>Euteleostomi</taxon>
        <taxon>Mammalia</taxon>
        <taxon>Eutheria</taxon>
        <taxon>Laurasiatheria</taxon>
        <taxon>Perissodactyla</taxon>
        <taxon>Equidae</taxon>
        <taxon>Equus</taxon>
    </lineage>
</organism>
<name>A0A8C4M962_EQUAS</name>
<dbReference type="Ensembl" id="ENSEAST00005025475.1">
    <property type="protein sequence ID" value="ENSEASP00005023477.1"/>
    <property type="gene ID" value="ENSEASG00005015983.1"/>
</dbReference>
<dbReference type="AlphaFoldDB" id="A0A8C4M962"/>
<proteinExistence type="predicted"/>
<sequence length="61" mass="7018">LLWKLKTKVITLILLVPAYSKFNSLLSHLSSVNTPLENMFPHLSVFKQEVHQVTFLSNQSH</sequence>